<evidence type="ECO:0000313" key="3">
    <source>
        <dbReference type="Proteomes" id="UP000785200"/>
    </source>
</evidence>
<gene>
    <name evidence="2" type="ORF">D0Z07_5769</name>
</gene>
<dbReference type="PANTHER" id="PTHR22893">
    <property type="entry name" value="NADH OXIDOREDUCTASE-RELATED"/>
    <property type="match status" value="1"/>
</dbReference>
<dbReference type="PANTHER" id="PTHR22893:SF91">
    <property type="entry name" value="NADPH DEHYDROGENASE 2-RELATED"/>
    <property type="match status" value="1"/>
</dbReference>
<dbReference type="GO" id="GO:0003959">
    <property type="term" value="F:NADPH dehydrogenase activity"/>
    <property type="evidence" value="ECO:0007669"/>
    <property type="project" value="TreeGrafter"/>
</dbReference>
<dbReference type="Pfam" id="PF00724">
    <property type="entry name" value="Oxidored_FMN"/>
    <property type="match status" value="1"/>
</dbReference>
<dbReference type="InterPro" id="IPR045247">
    <property type="entry name" value="Oye-like"/>
</dbReference>
<proteinExistence type="predicted"/>
<comment type="caution">
    <text evidence="2">The sequence shown here is derived from an EMBL/GenBank/DDBJ whole genome shotgun (WGS) entry which is preliminary data.</text>
</comment>
<name>A0A9P7AW44_9HELO</name>
<evidence type="ECO:0000313" key="2">
    <source>
        <dbReference type="EMBL" id="KAG0647820.1"/>
    </source>
</evidence>
<dbReference type="FunFam" id="3.20.20.70:FF:000138">
    <property type="entry name" value="NADPH dehydrogenase 1"/>
    <property type="match status" value="1"/>
</dbReference>
<dbReference type="AlphaFoldDB" id="A0A9P7AW44"/>
<dbReference type="Proteomes" id="UP000785200">
    <property type="component" value="Unassembled WGS sequence"/>
</dbReference>
<dbReference type="SUPFAM" id="SSF51395">
    <property type="entry name" value="FMN-linked oxidoreductases"/>
    <property type="match status" value="1"/>
</dbReference>
<protein>
    <submittedName>
        <fullName evidence="2">Chanoclavine-I aldehyde reductase fgaOx3</fullName>
    </submittedName>
</protein>
<feature type="domain" description="NADH:flavin oxidoreductase/NADH oxidase N-terminal" evidence="1">
    <location>
        <begin position="4"/>
        <end position="332"/>
    </location>
</feature>
<dbReference type="Gene3D" id="3.20.20.70">
    <property type="entry name" value="Aldolase class I"/>
    <property type="match status" value="1"/>
</dbReference>
<accession>A0A9P7AW44</accession>
<dbReference type="InterPro" id="IPR001155">
    <property type="entry name" value="OxRdtase_FMN_N"/>
</dbReference>
<evidence type="ECO:0000259" key="1">
    <source>
        <dbReference type="Pfam" id="PF00724"/>
    </source>
</evidence>
<dbReference type="InterPro" id="IPR013785">
    <property type="entry name" value="Aldolase_TIM"/>
</dbReference>
<keyword evidence="3" id="KW-1185">Reference proteome</keyword>
<reference evidence="2" key="1">
    <citation type="submission" date="2019-07" db="EMBL/GenBank/DDBJ databases">
        <title>Hyphodiscus hymeniophilus genome sequencing and assembly.</title>
        <authorList>
            <person name="Kramer G."/>
            <person name="Nodwell J."/>
        </authorList>
    </citation>
    <scope>NUCLEOTIDE SEQUENCE</scope>
    <source>
        <strain evidence="2">ATCC 34498</strain>
    </source>
</reference>
<dbReference type="OrthoDB" id="276546at2759"/>
<dbReference type="CDD" id="cd02933">
    <property type="entry name" value="OYE_like_FMN"/>
    <property type="match status" value="1"/>
</dbReference>
<sequence>MSRLFQPLKVGNVELQHRVVMAPLTRFRADDSHVPLPIVKEYYAQRASVPGTLLISEATFIAPPAAGYANAPGIWSKEQIEGWKQVTEAVHKKGSFMYLQLWALGRAASAEVMEKEFGRKVVSASDIPFEGGSKPTPLTEEEIWEFVGLYKQAALNAIEAGFDGVEIHGANGYLIDQFLQDVSNKRTDAWGGSIEKRARFGLEVAKAVVDAVGGERTAIRMSPHSPFQGMKMANPVPQFSYFVEKLKPLKLSYIHVVESRVSGNGDIEATEKVDFMIDIWANQSPVFIAGGFRTDSAYRAVDEEYPTKDIVIVMGRYFIANPDLVFRIKNRLDFTPYDRKLFYNKGQTEGYTTWPFSKEFEAAQNSRL</sequence>
<dbReference type="EMBL" id="VNKQ01000011">
    <property type="protein sequence ID" value="KAG0647820.1"/>
    <property type="molecule type" value="Genomic_DNA"/>
</dbReference>
<organism evidence="2 3">
    <name type="scientific">Hyphodiscus hymeniophilus</name>
    <dbReference type="NCBI Taxonomy" id="353542"/>
    <lineage>
        <taxon>Eukaryota</taxon>
        <taxon>Fungi</taxon>
        <taxon>Dikarya</taxon>
        <taxon>Ascomycota</taxon>
        <taxon>Pezizomycotina</taxon>
        <taxon>Leotiomycetes</taxon>
        <taxon>Helotiales</taxon>
        <taxon>Hyphodiscaceae</taxon>
        <taxon>Hyphodiscus</taxon>
    </lineage>
</organism>
<dbReference type="GO" id="GO:0010181">
    <property type="term" value="F:FMN binding"/>
    <property type="evidence" value="ECO:0007669"/>
    <property type="project" value="InterPro"/>
</dbReference>